<proteinExistence type="predicted"/>
<dbReference type="STRING" id="2094558.A0A314UI83"/>
<dbReference type="PANTHER" id="PTHR33491">
    <property type="entry name" value="OSJNBA0016N04.9 PROTEIN"/>
    <property type="match status" value="1"/>
</dbReference>
<feature type="signal peptide" evidence="3">
    <location>
        <begin position="1"/>
        <end position="23"/>
    </location>
</feature>
<name>A0A314UI83_PRUYE</name>
<dbReference type="GO" id="GO:0016020">
    <property type="term" value="C:membrane"/>
    <property type="evidence" value="ECO:0007669"/>
    <property type="project" value="UniProtKB-SubCell"/>
</dbReference>
<dbReference type="EMBL" id="PJQY01003477">
    <property type="protein sequence ID" value="PQM37233.1"/>
    <property type="molecule type" value="Genomic_DNA"/>
</dbReference>
<keyword evidence="2 3" id="KW-0732">Signal</keyword>
<evidence type="ECO:0000256" key="1">
    <source>
        <dbReference type="ARBA" id="ARBA00004167"/>
    </source>
</evidence>
<dbReference type="GO" id="GO:0030247">
    <property type="term" value="F:polysaccharide binding"/>
    <property type="evidence" value="ECO:0007669"/>
    <property type="project" value="InterPro"/>
</dbReference>
<evidence type="ECO:0000313" key="6">
    <source>
        <dbReference type="Proteomes" id="UP000250321"/>
    </source>
</evidence>
<reference evidence="5 6" key="1">
    <citation type="submission" date="2018-02" db="EMBL/GenBank/DDBJ databases">
        <title>Draft genome of wild Prunus yedoensis var. nudiflora.</title>
        <authorList>
            <person name="Baek S."/>
            <person name="Kim J.-H."/>
            <person name="Choi K."/>
            <person name="Kim G.-B."/>
            <person name="Cho A."/>
            <person name="Jang H."/>
            <person name="Shin C.-H."/>
            <person name="Yu H.-J."/>
            <person name="Mun J.-H."/>
        </authorList>
    </citation>
    <scope>NUCLEOTIDE SEQUENCE [LARGE SCALE GENOMIC DNA]</scope>
    <source>
        <strain evidence="6">cv. Jeju island</strain>
        <tissue evidence="5">Leaf</tissue>
    </source>
</reference>
<evidence type="ECO:0000256" key="2">
    <source>
        <dbReference type="ARBA" id="ARBA00022729"/>
    </source>
</evidence>
<dbReference type="OrthoDB" id="4062651at2759"/>
<dbReference type="Proteomes" id="UP000250321">
    <property type="component" value="Unassembled WGS sequence"/>
</dbReference>
<keyword evidence="5" id="KW-0418">Kinase</keyword>
<dbReference type="AlphaFoldDB" id="A0A314UI83"/>
<evidence type="ECO:0000256" key="3">
    <source>
        <dbReference type="SAM" id="SignalP"/>
    </source>
</evidence>
<keyword evidence="5" id="KW-0808">Transferase</keyword>
<feature type="chain" id="PRO_5016389676" evidence="3">
    <location>
        <begin position="24"/>
        <end position="188"/>
    </location>
</feature>
<comment type="subcellular location">
    <subcellularLocation>
        <location evidence="1">Membrane</location>
        <topology evidence="1">Single-pass membrane protein</topology>
    </subcellularLocation>
</comment>
<keyword evidence="5" id="KW-0675">Receptor</keyword>
<feature type="domain" description="Wall-associated receptor kinase galacturonan-binding" evidence="4">
    <location>
        <begin position="35"/>
        <end position="95"/>
    </location>
</feature>
<gene>
    <name evidence="5" type="ORF">Pyn_18374</name>
</gene>
<protein>
    <submittedName>
        <fullName evidence="5">Wall-associated receptor kinase 2-like</fullName>
    </submittedName>
</protein>
<dbReference type="GO" id="GO:0016301">
    <property type="term" value="F:kinase activity"/>
    <property type="evidence" value="ECO:0007669"/>
    <property type="project" value="UniProtKB-KW"/>
</dbReference>
<keyword evidence="6" id="KW-1185">Reference proteome</keyword>
<evidence type="ECO:0000259" key="4">
    <source>
        <dbReference type="Pfam" id="PF13947"/>
    </source>
</evidence>
<comment type="caution">
    <text evidence="5">The sequence shown here is derived from an EMBL/GenBank/DDBJ whole genome shotgun (WGS) entry which is preliminary data.</text>
</comment>
<accession>A0A314UI83</accession>
<organism evidence="5 6">
    <name type="scientific">Prunus yedoensis var. nudiflora</name>
    <dbReference type="NCBI Taxonomy" id="2094558"/>
    <lineage>
        <taxon>Eukaryota</taxon>
        <taxon>Viridiplantae</taxon>
        <taxon>Streptophyta</taxon>
        <taxon>Embryophyta</taxon>
        <taxon>Tracheophyta</taxon>
        <taxon>Spermatophyta</taxon>
        <taxon>Magnoliopsida</taxon>
        <taxon>eudicotyledons</taxon>
        <taxon>Gunneridae</taxon>
        <taxon>Pentapetalae</taxon>
        <taxon>rosids</taxon>
        <taxon>fabids</taxon>
        <taxon>Rosales</taxon>
        <taxon>Rosaceae</taxon>
        <taxon>Amygdaloideae</taxon>
        <taxon>Amygdaleae</taxon>
        <taxon>Prunus</taxon>
    </lineage>
</organism>
<evidence type="ECO:0000313" key="5">
    <source>
        <dbReference type="EMBL" id="PQM37233.1"/>
    </source>
</evidence>
<sequence length="188" mass="20878">MAFHYCLLGVLMPLSLLIAQAAAITEGPQLALPNCPDHCGNLTIPYPFGVKKNCYLSSSFFISCTRDESREPQWKPYWGNIIVSNISLEEAELQILNFVAKDCYNKQGNQTYNIWPSLSLSLSFTIFHAKNKFFAVSCNTLAKFFGYRPNDQKITWPGVCPHVTALTALNIRTLVPELGAAKLTSPVG</sequence>
<dbReference type="InterPro" id="IPR025287">
    <property type="entry name" value="WAK_GUB"/>
</dbReference>
<dbReference type="Pfam" id="PF13947">
    <property type="entry name" value="GUB_WAK_bind"/>
    <property type="match status" value="1"/>
</dbReference>